<name>A0A934IGQ0_9RHOB</name>
<keyword evidence="2 5" id="KW-0812">Transmembrane</keyword>
<protein>
    <submittedName>
        <fullName evidence="6">DoxX family protein</fullName>
    </submittedName>
</protein>
<dbReference type="AlphaFoldDB" id="A0A934IGQ0"/>
<gene>
    <name evidence="6" type="ORF">ILP92_10070</name>
</gene>
<organism evidence="6 7">
    <name type="scientific">Palleronia pontilimi</name>
    <dbReference type="NCBI Taxonomy" id="1964209"/>
    <lineage>
        <taxon>Bacteria</taxon>
        <taxon>Pseudomonadati</taxon>
        <taxon>Pseudomonadota</taxon>
        <taxon>Alphaproteobacteria</taxon>
        <taxon>Rhodobacterales</taxon>
        <taxon>Roseobacteraceae</taxon>
        <taxon>Palleronia</taxon>
    </lineage>
</organism>
<evidence type="ECO:0000313" key="6">
    <source>
        <dbReference type="EMBL" id="MBJ3763090.1"/>
    </source>
</evidence>
<comment type="caution">
    <text evidence="6">The sequence shown here is derived from an EMBL/GenBank/DDBJ whole genome shotgun (WGS) entry which is preliminary data.</text>
</comment>
<feature type="transmembrane region" description="Helical" evidence="5">
    <location>
        <begin position="38"/>
        <end position="56"/>
    </location>
</feature>
<feature type="transmembrane region" description="Helical" evidence="5">
    <location>
        <begin position="77"/>
        <end position="98"/>
    </location>
</feature>
<feature type="transmembrane region" description="Helical" evidence="5">
    <location>
        <begin position="104"/>
        <end position="121"/>
    </location>
</feature>
<dbReference type="GO" id="GO:0016020">
    <property type="term" value="C:membrane"/>
    <property type="evidence" value="ECO:0007669"/>
    <property type="project" value="UniProtKB-SubCell"/>
</dbReference>
<evidence type="ECO:0000256" key="1">
    <source>
        <dbReference type="ARBA" id="ARBA00004141"/>
    </source>
</evidence>
<keyword evidence="3 5" id="KW-1133">Transmembrane helix</keyword>
<evidence type="ECO:0000256" key="3">
    <source>
        <dbReference type="ARBA" id="ARBA00022989"/>
    </source>
</evidence>
<dbReference type="EMBL" id="JAEKPD010000008">
    <property type="protein sequence ID" value="MBJ3763090.1"/>
    <property type="molecule type" value="Genomic_DNA"/>
</dbReference>
<dbReference type="Proteomes" id="UP000642488">
    <property type="component" value="Unassembled WGS sequence"/>
</dbReference>
<evidence type="ECO:0000256" key="4">
    <source>
        <dbReference type="ARBA" id="ARBA00023136"/>
    </source>
</evidence>
<keyword evidence="4 5" id="KW-0472">Membrane</keyword>
<dbReference type="Pfam" id="PF07681">
    <property type="entry name" value="DoxX"/>
    <property type="match status" value="1"/>
</dbReference>
<dbReference type="InterPro" id="IPR032808">
    <property type="entry name" value="DoxX"/>
</dbReference>
<evidence type="ECO:0000313" key="7">
    <source>
        <dbReference type="Proteomes" id="UP000642488"/>
    </source>
</evidence>
<comment type="subcellular location">
    <subcellularLocation>
        <location evidence="1">Membrane</location>
        <topology evidence="1">Multi-pass membrane protein</topology>
    </subcellularLocation>
</comment>
<evidence type="ECO:0000256" key="5">
    <source>
        <dbReference type="SAM" id="Phobius"/>
    </source>
</evidence>
<keyword evidence="7" id="KW-1185">Reference proteome</keyword>
<accession>A0A934IGQ0</accession>
<reference evidence="6" key="1">
    <citation type="submission" date="2020-12" db="EMBL/GenBank/DDBJ databases">
        <title>Bacterial taxonomy.</title>
        <authorList>
            <person name="Pan X."/>
        </authorList>
    </citation>
    <scope>NUCLEOTIDE SEQUENCE</scope>
    <source>
        <strain evidence="6">KCTC 52957</strain>
    </source>
</reference>
<proteinExistence type="predicted"/>
<evidence type="ECO:0000256" key="2">
    <source>
        <dbReference type="ARBA" id="ARBA00022692"/>
    </source>
</evidence>
<sequence length="149" mass="16025">MSRPRLAAIVLVIGWRPGLSRRHDGRPRERGPDQVSRYLQIVGRVLLAALFAAGAVQKAVDPGQVEGLLRGMGLPGWLVWPALVFNGLGAVALVAGLWLRPVALLLAAYCMVTSVFHFIPADGWQMSIFVKNWAIAGGLLVLAGSQPPR</sequence>